<evidence type="ECO:0000256" key="4">
    <source>
        <dbReference type="ARBA" id="ARBA00022692"/>
    </source>
</evidence>
<evidence type="ECO:0000313" key="12">
    <source>
        <dbReference type="Proteomes" id="UP000319148"/>
    </source>
</evidence>
<keyword evidence="5 7" id="KW-1133">Transmembrane helix</keyword>
<dbReference type="InterPro" id="IPR011066">
    <property type="entry name" value="MscS_channel_C_sf"/>
</dbReference>
<dbReference type="PANTHER" id="PTHR30347:SF1">
    <property type="entry name" value="MECHANOSENSITIVE CHANNEL MSCK"/>
    <property type="match status" value="1"/>
</dbReference>
<evidence type="ECO:0000256" key="6">
    <source>
        <dbReference type="ARBA" id="ARBA00023136"/>
    </source>
</evidence>
<protein>
    <submittedName>
        <fullName evidence="11">Mechanosensitive ion channel</fullName>
    </submittedName>
</protein>
<comment type="similarity">
    <text evidence="2">Belongs to the MscS (TC 1.A.23) family.</text>
</comment>
<dbReference type="InterPro" id="IPR049278">
    <property type="entry name" value="MS_channel_C"/>
</dbReference>
<accession>A0A501PPK5</accession>
<dbReference type="Pfam" id="PF21082">
    <property type="entry name" value="MS_channel_3rd"/>
    <property type="match status" value="1"/>
</dbReference>
<dbReference type="InterPro" id="IPR052702">
    <property type="entry name" value="MscS-like_channel"/>
</dbReference>
<feature type="transmembrane region" description="Helical" evidence="7">
    <location>
        <begin position="99"/>
        <end position="117"/>
    </location>
</feature>
<feature type="transmembrane region" description="Helical" evidence="7">
    <location>
        <begin position="212"/>
        <end position="231"/>
    </location>
</feature>
<dbReference type="SUPFAM" id="SSF50182">
    <property type="entry name" value="Sm-like ribonucleoproteins"/>
    <property type="match status" value="1"/>
</dbReference>
<evidence type="ECO:0000256" key="7">
    <source>
        <dbReference type="SAM" id="Phobius"/>
    </source>
</evidence>
<keyword evidence="3" id="KW-1003">Cell membrane</keyword>
<dbReference type="Proteomes" id="UP000319148">
    <property type="component" value="Unassembled WGS sequence"/>
</dbReference>
<feature type="transmembrane region" description="Helical" evidence="7">
    <location>
        <begin position="69"/>
        <end position="87"/>
    </location>
</feature>
<dbReference type="Gene3D" id="1.10.287.1260">
    <property type="match status" value="1"/>
</dbReference>
<sequence>MEELKTKGQDLLQNILVWLQDVVLTYDSLFQLGAVFILLLLSSGIVFWLKPAMKKLFGERQTFRKLEVLYINPMYLPVIWLILLEMADTVMQLQEFPTGIMRIAISLLSAWIVIRLATNLIKTREIARLVRVLVWVLVALNVVGWLDPGMELLDKARFKIGEYEVSVLGMITGVLTLLVLVWVGNLLAGLMESWLKKVPTVTPSARVLLSKLSRIVLVVVAFLIALSSVGIDLTAFAVLGGAIGVGVGFGLQKVVSNFISGVILLLDRSIKPGDVIEVSGTYGRIDKLAARYTSVIARDGREFLVPNEDMITQPVINWTYTNKEVRRHLPVGISYGSDVDRAIEILIEAADETPRVLATPAPRVLIKGFGDSSIDLELRAWIADSEQGVSNVASEVYYLIWKKFQEDDSVEMPFPQRDVHIVSDVRMKEIEGPAES</sequence>
<evidence type="ECO:0000256" key="5">
    <source>
        <dbReference type="ARBA" id="ARBA00022989"/>
    </source>
</evidence>
<dbReference type="SUPFAM" id="SSF82689">
    <property type="entry name" value="Mechanosensitive channel protein MscS (YggB), C-terminal domain"/>
    <property type="match status" value="1"/>
</dbReference>
<dbReference type="InterPro" id="IPR023408">
    <property type="entry name" value="MscS_beta-dom_sf"/>
</dbReference>
<dbReference type="InterPro" id="IPR011014">
    <property type="entry name" value="MscS_channel_TM-2"/>
</dbReference>
<keyword evidence="4 7" id="KW-0812">Transmembrane</keyword>
<dbReference type="EMBL" id="VFIY01000005">
    <property type="protein sequence ID" value="TPD61904.1"/>
    <property type="molecule type" value="Genomic_DNA"/>
</dbReference>
<organism evidence="11 12">
    <name type="scientific">Emcibacter nanhaiensis</name>
    <dbReference type="NCBI Taxonomy" id="1505037"/>
    <lineage>
        <taxon>Bacteria</taxon>
        <taxon>Pseudomonadati</taxon>
        <taxon>Pseudomonadota</taxon>
        <taxon>Alphaproteobacteria</taxon>
        <taxon>Emcibacterales</taxon>
        <taxon>Emcibacteraceae</taxon>
        <taxon>Emcibacter</taxon>
    </lineage>
</organism>
<dbReference type="SUPFAM" id="SSF82861">
    <property type="entry name" value="Mechanosensitive channel protein MscS (YggB), transmembrane region"/>
    <property type="match status" value="1"/>
</dbReference>
<dbReference type="Pfam" id="PF00924">
    <property type="entry name" value="MS_channel_2nd"/>
    <property type="match status" value="1"/>
</dbReference>
<dbReference type="InterPro" id="IPR010920">
    <property type="entry name" value="LSM_dom_sf"/>
</dbReference>
<dbReference type="InterPro" id="IPR006685">
    <property type="entry name" value="MscS_channel_2nd"/>
</dbReference>
<name>A0A501PPK5_9PROT</name>
<feature type="transmembrane region" description="Helical" evidence="7">
    <location>
        <begin position="166"/>
        <end position="191"/>
    </location>
</feature>
<reference evidence="12" key="1">
    <citation type="submission" date="2019-06" db="EMBL/GenBank/DDBJ databases">
        <title>The complete genome of Emcibacter congregatus ZYLT.</title>
        <authorList>
            <person name="Zhao Z."/>
        </authorList>
    </citation>
    <scope>NUCLEOTIDE SEQUENCE [LARGE SCALE GENOMIC DNA]</scope>
    <source>
        <strain evidence="12">MCCC 1A06723</strain>
    </source>
</reference>
<dbReference type="InterPro" id="IPR049142">
    <property type="entry name" value="MS_channel_1st"/>
</dbReference>
<evidence type="ECO:0000256" key="2">
    <source>
        <dbReference type="ARBA" id="ARBA00008017"/>
    </source>
</evidence>
<feature type="domain" description="Mechanosensitive ion channel MscS" evidence="8">
    <location>
        <begin position="254"/>
        <end position="319"/>
    </location>
</feature>
<comment type="subcellular location">
    <subcellularLocation>
        <location evidence="1">Cell membrane</location>
        <topology evidence="1">Multi-pass membrane protein</topology>
    </subcellularLocation>
</comment>
<dbReference type="OrthoDB" id="9799209at2"/>
<keyword evidence="6 7" id="KW-0472">Membrane</keyword>
<gene>
    <name evidence="11" type="ORF">FIV46_06775</name>
</gene>
<evidence type="ECO:0000259" key="10">
    <source>
        <dbReference type="Pfam" id="PF21088"/>
    </source>
</evidence>
<dbReference type="RefSeq" id="WP_139939744.1">
    <property type="nucleotide sequence ID" value="NZ_JBHSYP010000003.1"/>
</dbReference>
<feature type="transmembrane region" description="Helical" evidence="7">
    <location>
        <begin position="129"/>
        <end position="146"/>
    </location>
</feature>
<dbReference type="Gene3D" id="3.30.70.100">
    <property type="match status" value="1"/>
</dbReference>
<dbReference type="Pfam" id="PF21088">
    <property type="entry name" value="MS_channel_1st"/>
    <property type="match status" value="1"/>
</dbReference>
<comment type="caution">
    <text evidence="11">The sequence shown here is derived from an EMBL/GenBank/DDBJ whole genome shotgun (WGS) entry which is preliminary data.</text>
</comment>
<dbReference type="PANTHER" id="PTHR30347">
    <property type="entry name" value="POTASSIUM CHANNEL RELATED"/>
    <property type="match status" value="1"/>
</dbReference>
<feature type="transmembrane region" description="Helical" evidence="7">
    <location>
        <begin position="29"/>
        <end position="49"/>
    </location>
</feature>
<feature type="domain" description="Mechanosensitive ion channel MscS C-terminal" evidence="9">
    <location>
        <begin position="330"/>
        <end position="406"/>
    </location>
</feature>
<dbReference type="GO" id="GO:0008381">
    <property type="term" value="F:mechanosensitive monoatomic ion channel activity"/>
    <property type="evidence" value="ECO:0007669"/>
    <property type="project" value="UniProtKB-ARBA"/>
</dbReference>
<evidence type="ECO:0000256" key="3">
    <source>
        <dbReference type="ARBA" id="ARBA00022475"/>
    </source>
</evidence>
<proteinExistence type="inferred from homology"/>
<evidence type="ECO:0000259" key="9">
    <source>
        <dbReference type="Pfam" id="PF21082"/>
    </source>
</evidence>
<dbReference type="Gene3D" id="2.30.30.60">
    <property type="match status" value="1"/>
</dbReference>
<feature type="domain" description="Mechanosensitive ion channel transmembrane helices 2/3" evidence="10">
    <location>
        <begin position="211"/>
        <end position="252"/>
    </location>
</feature>
<dbReference type="AlphaFoldDB" id="A0A501PPK5"/>
<evidence type="ECO:0000313" key="11">
    <source>
        <dbReference type="EMBL" id="TPD61904.1"/>
    </source>
</evidence>
<evidence type="ECO:0000259" key="8">
    <source>
        <dbReference type="Pfam" id="PF00924"/>
    </source>
</evidence>
<evidence type="ECO:0000256" key="1">
    <source>
        <dbReference type="ARBA" id="ARBA00004651"/>
    </source>
</evidence>
<dbReference type="GO" id="GO:0005886">
    <property type="term" value="C:plasma membrane"/>
    <property type="evidence" value="ECO:0007669"/>
    <property type="project" value="UniProtKB-SubCell"/>
</dbReference>
<keyword evidence="12" id="KW-1185">Reference proteome</keyword>